<organism evidence="2 3">
    <name type="scientific">Phytophthora fragariaefolia</name>
    <dbReference type="NCBI Taxonomy" id="1490495"/>
    <lineage>
        <taxon>Eukaryota</taxon>
        <taxon>Sar</taxon>
        <taxon>Stramenopiles</taxon>
        <taxon>Oomycota</taxon>
        <taxon>Peronosporomycetes</taxon>
        <taxon>Peronosporales</taxon>
        <taxon>Peronosporaceae</taxon>
        <taxon>Phytophthora</taxon>
    </lineage>
</organism>
<gene>
    <name evidence="2" type="ORF">Pfra01_002330300</name>
</gene>
<dbReference type="AlphaFoldDB" id="A0A9W6Y7V1"/>
<keyword evidence="1" id="KW-0812">Transmembrane</keyword>
<proteinExistence type="predicted"/>
<dbReference type="InterPro" id="IPR052613">
    <property type="entry name" value="LicD_transferase"/>
</dbReference>
<keyword evidence="1" id="KW-0472">Membrane</keyword>
<reference evidence="2" key="1">
    <citation type="submission" date="2023-04" db="EMBL/GenBank/DDBJ databases">
        <title>Phytophthora fragariaefolia NBRC 109709.</title>
        <authorList>
            <person name="Ichikawa N."/>
            <person name="Sato H."/>
            <person name="Tonouchi N."/>
        </authorList>
    </citation>
    <scope>NUCLEOTIDE SEQUENCE</scope>
    <source>
        <strain evidence="2">NBRC 109709</strain>
    </source>
</reference>
<dbReference type="EMBL" id="BSXT01003702">
    <property type="protein sequence ID" value="GMF55353.1"/>
    <property type="molecule type" value="Genomic_DNA"/>
</dbReference>
<dbReference type="OrthoDB" id="89907at2759"/>
<dbReference type="Proteomes" id="UP001165121">
    <property type="component" value="Unassembled WGS sequence"/>
</dbReference>
<keyword evidence="1" id="KW-1133">Transmembrane helix</keyword>
<evidence type="ECO:0000256" key="1">
    <source>
        <dbReference type="SAM" id="Phobius"/>
    </source>
</evidence>
<evidence type="ECO:0000313" key="2">
    <source>
        <dbReference type="EMBL" id="GMF55353.1"/>
    </source>
</evidence>
<evidence type="ECO:0000313" key="3">
    <source>
        <dbReference type="Proteomes" id="UP001165121"/>
    </source>
</evidence>
<keyword evidence="3" id="KW-1185">Reference proteome</keyword>
<protein>
    <submittedName>
        <fullName evidence="2">Unnamed protein product</fullName>
    </submittedName>
</protein>
<comment type="caution">
    <text evidence="2">The sequence shown here is derived from an EMBL/GenBank/DDBJ whole genome shotgun (WGS) entry which is preliminary data.</text>
</comment>
<sequence>MTRSPDVCELEDECRAEASKSIGRRCKYLCTLLTVIPALVLLLVGIVILDIILETNLVSHTPASILLNDQGVCVPKTVNVSDAKCKYHSDHVYYSRLKRIQQIPQPVFSDVHSNLCSEWSHSLKKYSYCLPISARKDTPFCEYPDRMDLLNLSFGSSKSICFASVLHMLLVEVYEELQATGNTPFLTFGSLLGAVRNQTIIPFTEDVDIGYVGELQAENALKDALLNKGYHLFFMTIWRVCVAPTHPLAGYLYDPTMPITKKYRVPYLDLYTVEQTADGDWRVPLLFGKEAGILPGDKVEPFSQVTINGMQFDSVHDPKYFLETAYGLDFMIPQPREEN</sequence>
<feature type="transmembrane region" description="Helical" evidence="1">
    <location>
        <begin position="28"/>
        <end position="53"/>
    </location>
</feature>
<accession>A0A9W6Y7V1</accession>
<dbReference type="PANTHER" id="PTHR13627:SF33">
    <property type="entry name" value="LICD FAMILY PROTEIN"/>
    <property type="match status" value="1"/>
</dbReference>
<dbReference type="PANTHER" id="PTHR13627">
    <property type="entry name" value="FUKUTIN RELATED PROTEIN"/>
    <property type="match status" value="1"/>
</dbReference>
<name>A0A9W6Y7V1_9STRA</name>